<dbReference type="GO" id="GO:0071949">
    <property type="term" value="F:FAD binding"/>
    <property type="evidence" value="ECO:0007669"/>
    <property type="project" value="InterPro"/>
</dbReference>
<organism evidence="5 6">
    <name type="scientific">Kingdonia uniflora</name>
    <dbReference type="NCBI Taxonomy" id="39325"/>
    <lineage>
        <taxon>Eukaryota</taxon>
        <taxon>Viridiplantae</taxon>
        <taxon>Streptophyta</taxon>
        <taxon>Embryophyta</taxon>
        <taxon>Tracheophyta</taxon>
        <taxon>Spermatophyta</taxon>
        <taxon>Magnoliopsida</taxon>
        <taxon>Ranunculales</taxon>
        <taxon>Circaeasteraceae</taxon>
        <taxon>Kingdonia</taxon>
    </lineage>
</organism>
<keyword evidence="6" id="KW-1185">Reference proteome</keyword>
<dbReference type="EMBL" id="JACGCM010000971">
    <property type="protein sequence ID" value="KAF6163668.1"/>
    <property type="molecule type" value="Genomic_DNA"/>
</dbReference>
<keyword evidence="2" id="KW-0503">Monooxygenase</keyword>
<name>A0A7J7N9V5_9MAGN</name>
<keyword evidence="1" id="KW-0560">Oxidoreductase</keyword>
<feature type="domain" description="FAD-binding" evidence="4">
    <location>
        <begin position="235"/>
        <end position="281"/>
    </location>
</feature>
<gene>
    <name evidence="5" type="ORF">GIB67_036128</name>
</gene>
<dbReference type="PRINTS" id="PR00420">
    <property type="entry name" value="RNGMNOXGNASE"/>
</dbReference>
<dbReference type="Gene3D" id="3.50.50.60">
    <property type="entry name" value="FAD/NAD(P)-binding domain"/>
    <property type="match status" value="3"/>
</dbReference>
<evidence type="ECO:0000313" key="6">
    <source>
        <dbReference type="Proteomes" id="UP000541444"/>
    </source>
</evidence>
<dbReference type="SUPFAM" id="SSF51905">
    <property type="entry name" value="FAD/NAD(P)-binding domain"/>
    <property type="match status" value="2"/>
</dbReference>
<proteinExistence type="inferred from homology"/>
<dbReference type="OrthoDB" id="1878542at2759"/>
<dbReference type="InterPro" id="IPR044560">
    <property type="entry name" value="MOase"/>
</dbReference>
<evidence type="ECO:0000259" key="4">
    <source>
        <dbReference type="Pfam" id="PF01494"/>
    </source>
</evidence>
<dbReference type="AlphaFoldDB" id="A0A7J7N9V5"/>
<reference evidence="5 6" key="1">
    <citation type="journal article" date="2020" name="IScience">
        <title>Genome Sequencing of the Endangered Kingdonia uniflora (Circaeasteraceae, Ranunculales) Reveals Potential Mechanisms of Evolutionary Specialization.</title>
        <authorList>
            <person name="Sun Y."/>
            <person name="Deng T."/>
            <person name="Zhang A."/>
            <person name="Moore M.J."/>
            <person name="Landis J.B."/>
            <person name="Lin N."/>
            <person name="Zhang H."/>
            <person name="Zhang X."/>
            <person name="Huang J."/>
            <person name="Zhang X."/>
            <person name="Sun H."/>
            <person name="Wang H."/>
        </authorList>
    </citation>
    <scope>NUCLEOTIDE SEQUENCE [LARGE SCALE GENOMIC DNA]</scope>
    <source>
        <strain evidence="5">TB1705</strain>
        <tissue evidence="5">Leaf</tissue>
    </source>
</reference>
<sequence length="400" mass="43168">MKEDVVIVGAGIAGLAPAIALKRVGVQALVLEKTHELRSIGATLTLFPNAWSALHTLGVSKKLKALYKPYKTRFVTDVSSGVVQEVSFTGSDGTKAGPRGVHRKILLETLAGELPTGTIRFSTKISSIRTHTDRGFSVAILYLDDGTIINAEWLGLSTPVDSGRGAVRGLSVFPRGHGLDEEMKSGDPKLIQKNVIESFANLPAVFLDVVQHSDLSTLTWAPLMFRVPWNLIFGKLSKGNITVAGDAMHPMTPDLGQGGAAALEDAVVLGRHIGNSFHEHGQIVSGEVTKALELYVKERKWRCAGCDSVLSMVARWLGLSAPVDSGHGALLQCSLMSFTLRMTILTWAPLMFRVPWKLIFGKLSNGNITVAGDAMHSMTPDLGQRRWFCAALEDAVVLRP</sequence>
<evidence type="ECO:0000256" key="3">
    <source>
        <dbReference type="ARBA" id="ARBA00024018"/>
    </source>
</evidence>
<dbReference type="GO" id="GO:0004497">
    <property type="term" value="F:monooxygenase activity"/>
    <property type="evidence" value="ECO:0007669"/>
    <property type="project" value="UniProtKB-KW"/>
</dbReference>
<dbReference type="Pfam" id="PF01494">
    <property type="entry name" value="FAD_binding_3"/>
    <property type="match status" value="2"/>
</dbReference>
<evidence type="ECO:0000256" key="1">
    <source>
        <dbReference type="ARBA" id="ARBA00023002"/>
    </source>
</evidence>
<evidence type="ECO:0000313" key="5">
    <source>
        <dbReference type="EMBL" id="KAF6163668.1"/>
    </source>
</evidence>
<dbReference type="InterPro" id="IPR036188">
    <property type="entry name" value="FAD/NAD-bd_sf"/>
</dbReference>
<dbReference type="PANTHER" id="PTHR45934:SF1">
    <property type="entry name" value="OS04G0423100 PROTEIN"/>
    <property type="match status" value="1"/>
</dbReference>
<dbReference type="InterPro" id="IPR002938">
    <property type="entry name" value="FAD-bd"/>
</dbReference>
<dbReference type="Proteomes" id="UP000541444">
    <property type="component" value="Unassembled WGS sequence"/>
</dbReference>
<feature type="domain" description="FAD-binding" evidence="4">
    <location>
        <begin position="4"/>
        <end position="153"/>
    </location>
</feature>
<evidence type="ECO:0000256" key="2">
    <source>
        <dbReference type="ARBA" id="ARBA00023033"/>
    </source>
</evidence>
<accession>A0A7J7N9V5</accession>
<comment type="caution">
    <text evidence="5">The sequence shown here is derived from an EMBL/GenBank/DDBJ whole genome shotgun (WGS) entry which is preliminary data.</text>
</comment>
<dbReference type="PANTHER" id="PTHR45934">
    <property type="entry name" value="FAD/NAD(P)-BINDING OXIDOREDUCTASE FAMILY PROTEIN"/>
    <property type="match status" value="1"/>
</dbReference>
<comment type="similarity">
    <text evidence="3">Belongs to the 3-hydroxybenzoate 6-hydroxylase family.</text>
</comment>
<protein>
    <recommendedName>
        <fullName evidence="4">FAD-binding domain-containing protein</fullName>
    </recommendedName>
</protein>